<reference evidence="3 4" key="1">
    <citation type="submission" date="2016-12" db="EMBL/GenBank/DDBJ databases">
        <authorList>
            <person name="Song W.-J."/>
            <person name="Kurnit D.M."/>
        </authorList>
    </citation>
    <scope>NUCLEOTIDE SEQUENCE [LARGE SCALE GENOMIC DNA]</scope>
    <source>
        <strain evidence="3 4">DSM 19599</strain>
    </source>
</reference>
<accession>A0A1M7ZMF7</accession>
<feature type="region of interest" description="Disordered" evidence="1">
    <location>
        <begin position="1"/>
        <end position="23"/>
    </location>
</feature>
<evidence type="ECO:0000256" key="1">
    <source>
        <dbReference type="SAM" id="MobiDB-lite"/>
    </source>
</evidence>
<gene>
    <name evidence="3" type="ORF">SAMN02745172_02641</name>
</gene>
<keyword evidence="2" id="KW-1133">Transmembrane helix</keyword>
<dbReference type="EMBL" id="FRXO01000005">
    <property type="protein sequence ID" value="SHO65992.1"/>
    <property type="molecule type" value="Genomic_DNA"/>
</dbReference>
<dbReference type="RefSeq" id="WP_084564621.1">
    <property type="nucleotide sequence ID" value="NZ_FRXO01000005.1"/>
</dbReference>
<organism evidence="3 4">
    <name type="scientific">Pseudoxanthobacter soli DSM 19599</name>
    <dbReference type="NCBI Taxonomy" id="1123029"/>
    <lineage>
        <taxon>Bacteria</taxon>
        <taxon>Pseudomonadati</taxon>
        <taxon>Pseudomonadota</taxon>
        <taxon>Alphaproteobacteria</taxon>
        <taxon>Hyphomicrobiales</taxon>
        <taxon>Segnochrobactraceae</taxon>
        <taxon>Pseudoxanthobacter</taxon>
    </lineage>
</organism>
<sequence length="168" mass="17654">MSNRHHPSGSEAGPARGLPGEGPAALDRTAFLALLDRCGGDPARWPAREREAALALTARDETARREADRARALDVLLGEAVATAPVDSATVGRLVSRLHGARPRSAERPLRIGFSRRFAFVGAWTLVMCVALGVGLSIVAPVPATHDTGYGEQELAVVVLGFDPGDLS</sequence>
<dbReference type="Proteomes" id="UP000186406">
    <property type="component" value="Unassembled WGS sequence"/>
</dbReference>
<evidence type="ECO:0000313" key="4">
    <source>
        <dbReference type="Proteomes" id="UP000186406"/>
    </source>
</evidence>
<dbReference type="AlphaFoldDB" id="A0A1M7ZMF7"/>
<proteinExistence type="predicted"/>
<protein>
    <submittedName>
        <fullName evidence="3">Uncharacterized protein</fullName>
    </submittedName>
</protein>
<keyword evidence="2" id="KW-0812">Transmembrane</keyword>
<keyword evidence="2" id="KW-0472">Membrane</keyword>
<keyword evidence="4" id="KW-1185">Reference proteome</keyword>
<feature type="transmembrane region" description="Helical" evidence="2">
    <location>
        <begin position="118"/>
        <end position="140"/>
    </location>
</feature>
<name>A0A1M7ZMF7_9HYPH</name>
<evidence type="ECO:0000256" key="2">
    <source>
        <dbReference type="SAM" id="Phobius"/>
    </source>
</evidence>
<evidence type="ECO:0000313" key="3">
    <source>
        <dbReference type="EMBL" id="SHO65992.1"/>
    </source>
</evidence>
<dbReference type="STRING" id="1123029.SAMN02745172_02641"/>